<keyword evidence="7 9" id="KW-0472">Membrane</keyword>
<keyword evidence="12" id="KW-1185">Reference proteome</keyword>
<comment type="caution">
    <text evidence="11">The sequence shown here is derived from an EMBL/GenBank/DDBJ whole genome shotgun (WGS) entry which is preliminary data.</text>
</comment>
<dbReference type="EMBL" id="BSOJ01000001">
    <property type="protein sequence ID" value="GLR25005.1"/>
    <property type="molecule type" value="Genomic_DNA"/>
</dbReference>
<name>A0ABQ5YNX9_9BURK</name>
<comment type="caution">
    <text evidence="9">Lacks conserved residue(s) required for the propagation of feature annotation.</text>
</comment>
<dbReference type="InterPro" id="IPR007387">
    <property type="entry name" value="TRAP_DctQ"/>
</dbReference>
<accession>A0ABQ5YNX9</accession>
<organism evidence="11 12">
    <name type="scientific">Limnobacter litoralis</name>
    <dbReference type="NCBI Taxonomy" id="481366"/>
    <lineage>
        <taxon>Bacteria</taxon>
        <taxon>Pseudomonadati</taxon>
        <taxon>Pseudomonadota</taxon>
        <taxon>Betaproteobacteria</taxon>
        <taxon>Burkholderiales</taxon>
        <taxon>Burkholderiaceae</taxon>
        <taxon>Limnobacter</taxon>
    </lineage>
</organism>
<evidence type="ECO:0000256" key="3">
    <source>
        <dbReference type="ARBA" id="ARBA00022475"/>
    </source>
</evidence>
<comment type="subcellular location">
    <subcellularLocation>
        <location evidence="1 9">Cell inner membrane</location>
        <topology evidence="1 9">Multi-pass membrane protein</topology>
    </subcellularLocation>
</comment>
<evidence type="ECO:0000256" key="7">
    <source>
        <dbReference type="ARBA" id="ARBA00023136"/>
    </source>
</evidence>
<feature type="domain" description="Tripartite ATP-independent periplasmic transporters DctQ component" evidence="10">
    <location>
        <begin position="50"/>
        <end position="180"/>
    </location>
</feature>
<feature type="transmembrane region" description="Helical" evidence="9">
    <location>
        <begin position="149"/>
        <end position="173"/>
    </location>
</feature>
<dbReference type="Proteomes" id="UP001156664">
    <property type="component" value="Unassembled WGS sequence"/>
</dbReference>
<comment type="subunit">
    <text evidence="9">The complex comprises the extracytoplasmic solute receptor protein and the two transmembrane proteins.</text>
</comment>
<feature type="transmembrane region" description="Helical" evidence="9">
    <location>
        <begin position="111"/>
        <end position="129"/>
    </location>
</feature>
<reference evidence="12" key="1">
    <citation type="journal article" date="2019" name="Int. J. Syst. Evol. Microbiol.">
        <title>The Global Catalogue of Microorganisms (GCM) 10K type strain sequencing project: providing services to taxonomists for standard genome sequencing and annotation.</title>
        <authorList>
            <consortium name="The Broad Institute Genomics Platform"/>
            <consortium name="The Broad Institute Genome Sequencing Center for Infectious Disease"/>
            <person name="Wu L."/>
            <person name="Ma J."/>
        </authorList>
    </citation>
    <scope>NUCLEOTIDE SEQUENCE [LARGE SCALE GENOMIC DNA]</scope>
    <source>
        <strain evidence="12">NBRC 105857</strain>
    </source>
</reference>
<evidence type="ECO:0000256" key="4">
    <source>
        <dbReference type="ARBA" id="ARBA00022519"/>
    </source>
</evidence>
<comment type="similarity">
    <text evidence="8 9">Belongs to the TRAP transporter small permease family.</text>
</comment>
<dbReference type="Pfam" id="PF04290">
    <property type="entry name" value="DctQ"/>
    <property type="match status" value="1"/>
</dbReference>
<keyword evidence="4 9" id="KW-0997">Cell inner membrane</keyword>
<evidence type="ECO:0000256" key="5">
    <source>
        <dbReference type="ARBA" id="ARBA00022692"/>
    </source>
</evidence>
<evidence type="ECO:0000256" key="2">
    <source>
        <dbReference type="ARBA" id="ARBA00022448"/>
    </source>
</evidence>
<comment type="function">
    <text evidence="9">Part of the tripartite ATP-independent periplasmic (TRAP) transport system.</text>
</comment>
<feature type="transmembrane region" description="Helical" evidence="9">
    <location>
        <begin position="29"/>
        <end position="52"/>
    </location>
</feature>
<dbReference type="RefSeq" id="WP_284279288.1">
    <property type="nucleotide sequence ID" value="NZ_BSOJ01000001.1"/>
</dbReference>
<gene>
    <name evidence="11" type="ORF">GCM10007875_00920</name>
</gene>
<sequence length="188" mass="20538">MSHGFEMKPAQAAEIEPGMPAFLMPLARLMLWVNKVMVIVGMLGLLAASLILTYGVVGRFLFNLSTDWQDEASVFCLVGATFLSGAFVQSLRGHIGIEAVAGVLPKSLNKLRFALVDVFSLGFCAFFTWKSWTLFHEAFVDGQTTSSTWAPPLSIPYGLMAMGMTLLTIQLTLQAVARLRLLFIGSDQ</sequence>
<protein>
    <recommendedName>
        <fullName evidence="9">TRAP transporter small permease protein</fullName>
    </recommendedName>
</protein>
<keyword evidence="5 9" id="KW-0812">Transmembrane</keyword>
<evidence type="ECO:0000256" key="8">
    <source>
        <dbReference type="ARBA" id="ARBA00038436"/>
    </source>
</evidence>
<dbReference type="InterPro" id="IPR055348">
    <property type="entry name" value="DctQ"/>
</dbReference>
<evidence type="ECO:0000256" key="1">
    <source>
        <dbReference type="ARBA" id="ARBA00004429"/>
    </source>
</evidence>
<keyword evidence="6 9" id="KW-1133">Transmembrane helix</keyword>
<proteinExistence type="inferred from homology"/>
<evidence type="ECO:0000256" key="9">
    <source>
        <dbReference type="RuleBase" id="RU369079"/>
    </source>
</evidence>
<evidence type="ECO:0000313" key="11">
    <source>
        <dbReference type="EMBL" id="GLR25005.1"/>
    </source>
</evidence>
<dbReference type="PANTHER" id="PTHR35011:SF10">
    <property type="entry name" value="TRAP TRANSPORTER SMALL PERMEASE PROTEIN"/>
    <property type="match status" value="1"/>
</dbReference>
<evidence type="ECO:0000256" key="6">
    <source>
        <dbReference type="ARBA" id="ARBA00022989"/>
    </source>
</evidence>
<keyword evidence="2 9" id="KW-0813">Transport</keyword>
<dbReference type="PANTHER" id="PTHR35011">
    <property type="entry name" value="2,3-DIKETO-L-GULONATE TRAP TRANSPORTER SMALL PERMEASE PROTEIN YIAM"/>
    <property type="match status" value="1"/>
</dbReference>
<evidence type="ECO:0000259" key="10">
    <source>
        <dbReference type="Pfam" id="PF04290"/>
    </source>
</evidence>
<keyword evidence="3" id="KW-1003">Cell membrane</keyword>
<evidence type="ECO:0000313" key="12">
    <source>
        <dbReference type="Proteomes" id="UP001156664"/>
    </source>
</evidence>